<comment type="caution">
    <text evidence="18">The sequence shown here is derived from an EMBL/GenBank/DDBJ whole genome shotgun (WGS) entry which is preliminary data.</text>
</comment>
<feature type="region of interest" description="Disordered" evidence="15">
    <location>
        <begin position="1094"/>
        <end position="1136"/>
    </location>
</feature>
<evidence type="ECO:0000256" key="11">
    <source>
        <dbReference type="ARBA" id="ARBA00034617"/>
    </source>
</evidence>
<dbReference type="InterPro" id="IPR000212">
    <property type="entry name" value="DNA_helicase_UvrD/REP"/>
</dbReference>
<dbReference type="SUPFAM" id="SSF52540">
    <property type="entry name" value="P-loop containing nucleoside triphosphate hydrolases"/>
    <property type="match status" value="1"/>
</dbReference>
<keyword evidence="7 14" id="KW-0067">ATP-binding</keyword>
<dbReference type="Gene3D" id="1.10.486.10">
    <property type="entry name" value="PCRA, domain 4"/>
    <property type="match status" value="1"/>
</dbReference>
<evidence type="ECO:0000256" key="4">
    <source>
        <dbReference type="ARBA" id="ARBA00022801"/>
    </source>
</evidence>
<comment type="catalytic activity">
    <reaction evidence="11">
        <text>Couples ATP hydrolysis with the unwinding of duplex DNA by translocating in the 3'-5' direction.</text>
        <dbReference type="EC" id="5.6.2.4"/>
    </reaction>
</comment>
<dbReference type="PROSITE" id="PS51198">
    <property type="entry name" value="UVRD_HELICASE_ATP_BIND"/>
    <property type="match status" value="1"/>
</dbReference>
<dbReference type="GO" id="GO:0005829">
    <property type="term" value="C:cytosol"/>
    <property type="evidence" value="ECO:0007669"/>
    <property type="project" value="TreeGrafter"/>
</dbReference>
<dbReference type="GO" id="GO:0043138">
    <property type="term" value="F:3'-5' DNA helicase activity"/>
    <property type="evidence" value="ECO:0007669"/>
    <property type="project" value="UniProtKB-EC"/>
</dbReference>
<dbReference type="CDD" id="cd17932">
    <property type="entry name" value="DEXQc_UvrD"/>
    <property type="match status" value="1"/>
</dbReference>
<evidence type="ECO:0000256" key="3">
    <source>
        <dbReference type="ARBA" id="ARBA00022763"/>
    </source>
</evidence>
<dbReference type="GO" id="GO:0033202">
    <property type="term" value="C:DNA helicase complex"/>
    <property type="evidence" value="ECO:0007669"/>
    <property type="project" value="TreeGrafter"/>
</dbReference>
<dbReference type="PANTHER" id="PTHR11070">
    <property type="entry name" value="UVRD / RECB / PCRA DNA HELICASE FAMILY MEMBER"/>
    <property type="match status" value="1"/>
</dbReference>
<evidence type="ECO:0000259" key="16">
    <source>
        <dbReference type="PROSITE" id="PS51198"/>
    </source>
</evidence>
<evidence type="ECO:0000256" key="7">
    <source>
        <dbReference type="ARBA" id="ARBA00022840"/>
    </source>
</evidence>
<dbReference type="InterPro" id="IPR014017">
    <property type="entry name" value="DNA_helicase_UvrD-like_C"/>
</dbReference>
<dbReference type="InterPro" id="IPR011335">
    <property type="entry name" value="Restrct_endonuc-II-like"/>
</dbReference>
<dbReference type="GO" id="GO:0003677">
    <property type="term" value="F:DNA binding"/>
    <property type="evidence" value="ECO:0007669"/>
    <property type="project" value="UniProtKB-KW"/>
</dbReference>
<feature type="region of interest" description="Disordered" evidence="15">
    <location>
        <begin position="607"/>
        <end position="648"/>
    </location>
</feature>
<dbReference type="SUPFAM" id="SSF52980">
    <property type="entry name" value="Restriction endonuclease-like"/>
    <property type="match status" value="1"/>
</dbReference>
<evidence type="ECO:0000256" key="13">
    <source>
        <dbReference type="ARBA" id="ARBA00048988"/>
    </source>
</evidence>
<comment type="catalytic activity">
    <reaction evidence="13">
        <text>ATP + H2O = ADP + phosphate + H(+)</text>
        <dbReference type="Rhea" id="RHEA:13065"/>
        <dbReference type="ChEBI" id="CHEBI:15377"/>
        <dbReference type="ChEBI" id="CHEBI:15378"/>
        <dbReference type="ChEBI" id="CHEBI:30616"/>
        <dbReference type="ChEBI" id="CHEBI:43474"/>
        <dbReference type="ChEBI" id="CHEBI:456216"/>
        <dbReference type="EC" id="5.6.2.4"/>
    </reaction>
</comment>
<keyword evidence="6" id="KW-0269">Exonuclease</keyword>
<evidence type="ECO:0000256" key="15">
    <source>
        <dbReference type="SAM" id="MobiDB-lite"/>
    </source>
</evidence>
<dbReference type="PANTHER" id="PTHR11070:SF48">
    <property type="entry name" value="ATP-DEPENDENT HELICASE_NUCLEASE SUBUNIT A"/>
    <property type="match status" value="1"/>
</dbReference>
<dbReference type="InterPro" id="IPR027417">
    <property type="entry name" value="P-loop_NTPase"/>
</dbReference>
<accession>A0A2T5G8S8</accession>
<gene>
    <name evidence="18" type="ORF">BLITH_0764</name>
</gene>
<keyword evidence="8" id="KW-0238">DNA-binding</keyword>
<evidence type="ECO:0000256" key="9">
    <source>
        <dbReference type="ARBA" id="ARBA00023204"/>
    </source>
</evidence>
<evidence type="ECO:0000256" key="10">
    <source>
        <dbReference type="ARBA" id="ARBA00023235"/>
    </source>
</evidence>
<sequence length="1476" mass="163596">MNWTPEQELAISWRRGPLLVSASAGSGKTAVLVARVMRLVLEEGVDIDRLLIVTFTRAAAEEMKARIRRALEERLREASGGKSREAQRLRRQIFLLGRAPIQTLHAYLADLLRRHGQKIGLSPRFSLLDDAEAQLLQEDVLRTYLHETVERFLREDPEAARAFLSRYGHPVHHLGDLEKVILTLVRFARVTPDPQKWFEDVLLPYRAARSPSTPSQGVEEALGRWQEGALLEARAMVANAVRDLEEAIALAQEPGGPRAYLEQLQAERDALASLAEEREWEPFARGLRELSFGRLPAIRRGKTGDEVDEELQEAVKKRRERVKKIVRDGLQKSYFARPYAEVRDAVVRVAPDVERLVEWARSFLEAYEKRKRALGVLDFEDLEQLSLELLGRDGGQLVRELQSTLEGVLVDEAQDLNPVQMALLEKIAPPEKLFFVGDVKQSIYGFRLAEPRLFLELYESYTPLKIPEAKDSPSPLPLDPERGGTPESPDAAPTGLSGWETTPGGSEKARGGFRVDLPHNFRSTPELLDGVNRLMGALMEREIGGIDYHEGHRLKPAPHAVSQNRPGIYVYFADLRDLAADARGAEGDEPPIRDPVLRDFYDLLEGRGRSSPEAQSGGVPSGAEGGDDPGGSAFGEGEAPEPTEPTNEADSAALVEYLRAEGEARVIARAIAEEDLAPQDTAVLLRSRTWLSVYVRELESLGVPVRAVTRGSLFDDPDVQTFLNVLRVVDNPARDVPLVGVLSSPVVGLSAEELAAVRIAYPDLPYWEAVFRLAEAGRADAGKNSGAGEALAKAQSRLRDFARALAHWRDLARDLSTAELAERLLRELGFDLWGAALPSGRTLEARLRRLVDWFRRSERRGKRPLGELLEELDTLAERDLFEDGEETAAEDEGQAVRILTIHQSKGLEFPVVFLAGLGQPFYQNDAAEDVILHRDIGVALREIDAERHMSYPTLPWLFASSRLKRDRLAEELRLLYVALTRAREKLFLPFVERDLGKRIGRARQAFPLASGFRDAANASPAESKERVALSTPEKLRARSFADLLFPVLYLEARARGAAEDFERLLSDDRTRRELSLSPFLLRVVGPIRLEEQVFPERAAPAEDVPAGQKPPERPEPSDGVPEAQMPPEGAELGDEDRTAVQEVLARVLPLEASALASYPWAPFTNIPSKLSVTEIRERTEAFALAEDISLAAAPWAAPESETGARTTPERKADSGRGVACGAAGDAFAREPLGAADVASVEESLRRGTAVHTFLRFVDVKRAADEEALVRELDRLVEEGYLEPEDRALIPLGRIREFFLHPLGRRLRKAQSVYRERPFLWSLPAEVAAALLKGGAALGTQGPSPAETPPSAGIARANPALPTHDLQKFCAWVDDARAKSRAADTRAQPQAPDAVVVQGIFDVLFQESEGYVLLDYKTDRILDPRIYTAQLFVYACAVRDLLGELPREGWLYAFGEELAGKGRFADGGRVDRAVRIF</sequence>
<dbReference type="Gene3D" id="3.90.320.10">
    <property type="match status" value="1"/>
</dbReference>
<feature type="compositionally biased region" description="Gly residues" evidence="15">
    <location>
        <begin position="619"/>
        <end position="634"/>
    </location>
</feature>
<dbReference type="GO" id="GO:0004527">
    <property type="term" value="F:exonuclease activity"/>
    <property type="evidence" value="ECO:0007669"/>
    <property type="project" value="UniProtKB-KW"/>
</dbReference>
<keyword evidence="4 14" id="KW-0378">Hydrolase</keyword>
<keyword evidence="2 14" id="KW-0547">Nucleotide-binding</keyword>
<evidence type="ECO:0000259" key="17">
    <source>
        <dbReference type="PROSITE" id="PS51217"/>
    </source>
</evidence>
<dbReference type="InterPro" id="IPR011604">
    <property type="entry name" value="PDDEXK-like_dom_sf"/>
</dbReference>
<evidence type="ECO:0000256" key="8">
    <source>
        <dbReference type="ARBA" id="ARBA00023125"/>
    </source>
</evidence>
<keyword evidence="1" id="KW-0540">Nuclease</keyword>
<dbReference type="Gene3D" id="3.40.50.300">
    <property type="entry name" value="P-loop containing nucleotide triphosphate hydrolases"/>
    <property type="match status" value="3"/>
</dbReference>
<dbReference type="Proteomes" id="UP000244016">
    <property type="component" value="Unassembled WGS sequence"/>
</dbReference>
<dbReference type="Pfam" id="PF00580">
    <property type="entry name" value="UvrD-helicase"/>
    <property type="match status" value="1"/>
</dbReference>
<feature type="region of interest" description="Disordered" evidence="15">
    <location>
        <begin position="1195"/>
        <end position="1217"/>
    </location>
</feature>
<dbReference type="EMBL" id="PEBW01000002">
    <property type="protein sequence ID" value="PTQ52585.1"/>
    <property type="molecule type" value="Genomic_DNA"/>
</dbReference>
<feature type="domain" description="UvrD-like helicase ATP-binding" evidence="16">
    <location>
        <begin position="1"/>
        <end position="524"/>
    </location>
</feature>
<keyword evidence="3" id="KW-0227">DNA damage</keyword>
<dbReference type="EC" id="5.6.2.4" evidence="12"/>
<evidence type="ECO:0000256" key="5">
    <source>
        <dbReference type="ARBA" id="ARBA00022806"/>
    </source>
</evidence>
<name>A0A2T5G8S8_9BACL</name>
<feature type="binding site" evidence="14">
    <location>
        <begin position="22"/>
        <end position="29"/>
    </location>
    <ligand>
        <name>ATP</name>
        <dbReference type="ChEBI" id="CHEBI:30616"/>
    </ligand>
</feature>
<dbReference type="PROSITE" id="PS51217">
    <property type="entry name" value="UVRD_HELICASE_CTER"/>
    <property type="match status" value="1"/>
</dbReference>
<reference evidence="18 19" key="1">
    <citation type="submission" date="2017-08" db="EMBL/GenBank/DDBJ databases">
        <title>Burning lignite coal seam in the remote Altai Mountains harbors a hydrogen-driven thermophilic microbial community.</title>
        <authorList>
            <person name="Kadnikov V.V."/>
            <person name="Mardanov A.V."/>
            <person name="Ivasenko D."/>
            <person name="Beletsky A.V."/>
            <person name="Karnachuk O.V."/>
            <person name="Ravin N.V."/>
        </authorList>
    </citation>
    <scope>NUCLEOTIDE SEQUENCE [LARGE SCALE GENOMIC DNA]</scope>
    <source>
        <strain evidence="18">AL31</strain>
    </source>
</reference>
<dbReference type="InterPro" id="IPR014016">
    <property type="entry name" value="UvrD-like_ATP-bd"/>
</dbReference>
<evidence type="ECO:0000256" key="2">
    <source>
        <dbReference type="ARBA" id="ARBA00022741"/>
    </source>
</evidence>
<evidence type="ECO:0000256" key="6">
    <source>
        <dbReference type="ARBA" id="ARBA00022839"/>
    </source>
</evidence>
<organism evidence="18 19">
    <name type="scientific">Brockia lithotrophica</name>
    <dbReference type="NCBI Taxonomy" id="933949"/>
    <lineage>
        <taxon>Bacteria</taxon>
        <taxon>Bacillati</taxon>
        <taxon>Bacillota</taxon>
        <taxon>Bacilli</taxon>
        <taxon>Bacillales</taxon>
        <taxon>Bacillales Family X. Incertae Sedis</taxon>
        <taxon>Brockia</taxon>
    </lineage>
</organism>
<dbReference type="GO" id="GO:0000725">
    <property type="term" value="P:recombinational repair"/>
    <property type="evidence" value="ECO:0007669"/>
    <property type="project" value="TreeGrafter"/>
</dbReference>
<keyword evidence="9" id="KW-0234">DNA repair</keyword>
<protein>
    <recommendedName>
        <fullName evidence="12">DNA 3'-5' helicase</fullName>
        <ecNumber evidence="12">5.6.2.4</ecNumber>
    </recommendedName>
</protein>
<evidence type="ECO:0000256" key="12">
    <source>
        <dbReference type="ARBA" id="ARBA00034808"/>
    </source>
</evidence>
<evidence type="ECO:0000313" key="19">
    <source>
        <dbReference type="Proteomes" id="UP000244016"/>
    </source>
</evidence>
<dbReference type="Pfam" id="PF13361">
    <property type="entry name" value="UvrD_C"/>
    <property type="match status" value="1"/>
</dbReference>
<proteinExistence type="predicted"/>
<evidence type="ECO:0000256" key="14">
    <source>
        <dbReference type="PROSITE-ProRule" id="PRU00560"/>
    </source>
</evidence>
<dbReference type="Pfam" id="PF12705">
    <property type="entry name" value="PDDEXK_1"/>
    <property type="match status" value="1"/>
</dbReference>
<dbReference type="GO" id="GO:0016887">
    <property type="term" value="F:ATP hydrolysis activity"/>
    <property type="evidence" value="ECO:0007669"/>
    <property type="project" value="RHEA"/>
</dbReference>
<evidence type="ECO:0000256" key="1">
    <source>
        <dbReference type="ARBA" id="ARBA00022722"/>
    </source>
</evidence>
<feature type="region of interest" description="Disordered" evidence="15">
    <location>
        <begin position="466"/>
        <end position="516"/>
    </location>
</feature>
<evidence type="ECO:0000313" key="18">
    <source>
        <dbReference type="EMBL" id="PTQ52585.1"/>
    </source>
</evidence>
<keyword evidence="5 14" id="KW-0347">Helicase</keyword>
<keyword evidence="10" id="KW-0413">Isomerase</keyword>
<feature type="domain" description="UvrD-like helicase C-terminal" evidence="17">
    <location>
        <begin position="609"/>
        <end position="906"/>
    </location>
</feature>
<dbReference type="InterPro" id="IPR038726">
    <property type="entry name" value="PDDEXK_AddAB-type"/>
</dbReference>
<dbReference type="GO" id="GO:0005524">
    <property type="term" value="F:ATP binding"/>
    <property type="evidence" value="ECO:0007669"/>
    <property type="project" value="UniProtKB-UniRule"/>
</dbReference>